<proteinExistence type="predicted"/>
<evidence type="ECO:0000313" key="4">
    <source>
        <dbReference type="Proteomes" id="UP000006310"/>
    </source>
</evidence>
<dbReference type="OrthoDB" id="444265at2759"/>
<dbReference type="GO" id="GO:0006406">
    <property type="term" value="P:mRNA export from nucleus"/>
    <property type="evidence" value="ECO:0007669"/>
    <property type="project" value="EnsemblFungi"/>
</dbReference>
<feature type="region of interest" description="Disordered" evidence="1">
    <location>
        <begin position="1"/>
        <end position="20"/>
    </location>
</feature>
<dbReference type="GO" id="GO:0070274">
    <property type="term" value="C:RES complex"/>
    <property type="evidence" value="ECO:0007669"/>
    <property type="project" value="EnsemblFungi"/>
</dbReference>
<dbReference type="GeneID" id="34527704"/>
<feature type="domain" description="FHA" evidence="2">
    <location>
        <begin position="103"/>
        <end position="173"/>
    </location>
</feature>
<dbReference type="InterPro" id="IPR000253">
    <property type="entry name" value="FHA_dom"/>
</dbReference>
<sequence>MQESNMSRYSQSGNYHKSNFRDLSPRRAVLPIFEPSGLLERDARGKKGTTSMYTKPADAISPHQYWEATYTPPTERQIFKAVLLNRKSKNVIAEYRLESQSCYLIGREVGSHLPSNLPYDTPRQQFFCDIGVSDEGCSKQHCVIQFREKDSKLVPYIIDLDSVNGTSLNESPLPKSRYVELHNKDIIYFSADATESAYELMFLTV</sequence>
<dbReference type="HOGENOM" id="CLU_022457_1_3_1"/>
<dbReference type="STRING" id="1071383.J7SA90"/>
<evidence type="ECO:0000259" key="2">
    <source>
        <dbReference type="PROSITE" id="PS50006"/>
    </source>
</evidence>
<dbReference type="PANTHER" id="PTHR23308">
    <property type="entry name" value="NUCLEAR INHIBITOR OF PROTEIN PHOSPHATASE-1"/>
    <property type="match status" value="1"/>
</dbReference>
<reference evidence="4" key="2">
    <citation type="submission" date="2012-08" db="EMBL/GenBank/DDBJ databases">
        <title>Genome sequence of Kazachstania naganishii.</title>
        <authorList>
            <person name="Gordon J.L."/>
            <person name="Armisen D."/>
            <person name="Proux-Wera E."/>
            <person name="OhEigeartaigh S.S."/>
            <person name="Byrne K.P."/>
            <person name="Wolfe K.H."/>
        </authorList>
    </citation>
    <scope>NUCLEOTIDE SEQUENCE [LARGE SCALE GENOMIC DNA]</scope>
    <source>
        <strain evidence="4">ATCC MYA-139 / BCRC 22969 / CBS 8797 / CCRC 22969 / KCTC 17520 / NBRC 10181 / NCYC 3082</strain>
    </source>
</reference>
<dbReference type="GO" id="GO:0051237">
    <property type="term" value="P:maintenance of RNA location"/>
    <property type="evidence" value="ECO:0007669"/>
    <property type="project" value="EnsemblFungi"/>
</dbReference>
<dbReference type="RefSeq" id="XP_022466206.1">
    <property type="nucleotide sequence ID" value="XM_022609851.1"/>
</dbReference>
<dbReference type="PROSITE" id="PS50006">
    <property type="entry name" value="FHA_DOMAIN"/>
    <property type="match status" value="1"/>
</dbReference>
<evidence type="ECO:0000256" key="1">
    <source>
        <dbReference type="SAM" id="MobiDB-lite"/>
    </source>
</evidence>
<organism evidence="3 4">
    <name type="scientific">Huiozyma naganishii (strain ATCC MYA-139 / BCRC 22969 / CBS 8797 / KCTC 17520 / NBRC 10181 / NCYC 3082 / Yp74L-3)</name>
    <name type="common">Yeast</name>
    <name type="synonym">Kazachstania naganishii</name>
    <dbReference type="NCBI Taxonomy" id="1071383"/>
    <lineage>
        <taxon>Eukaryota</taxon>
        <taxon>Fungi</taxon>
        <taxon>Dikarya</taxon>
        <taxon>Ascomycota</taxon>
        <taxon>Saccharomycotina</taxon>
        <taxon>Saccharomycetes</taxon>
        <taxon>Saccharomycetales</taxon>
        <taxon>Saccharomycetaceae</taxon>
        <taxon>Huiozyma</taxon>
    </lineage>
</organism>
<dbReference type="SMART" id="SM00240">
    <property type="entry name" value="FHA"/>
    <property type="match status" value="1"/>
</dbReference>
<dbReference type="InterPro" id="IPR008984">
    <property type="entry name" value="SMAD_FHA_dom_sf"/>
</dbReference>
<dbReference type="CDD" id="cd22681">
    <property type="entry name" value="FHA_PML1-like"/>
    <property type="match status" value="1"/>
</dbReference>
<dbReference type="GO" id="GO:0000398">
    <property type="term" value="P:mRNA splicing, via spliceosome"/>
    <property type="evidence" value="ECO:0007669"/>
    <property type="project" value="EnsemblFungi"/>
</dbReference>
<dbReference type="eggNOG" id="KOG1882">
    <property type="taxonomic scope" value="Eukaryota"/>
</dbReference>
<dbReference type="KEGG" id="kng:KNAG_0I01760"/>
<dbReference type="SUPFAM" id="SSF49879">
    <property type="entry name" value="SMAD/FHA domain"/>
    <property type="match status" value="1"/>
</dbReference>
<dbReference type="EMBL" id="HE978322">
    <property type="protein sequence ID" value="CCK71961.1"/>
    <property type="molecule type" value="Genomic_DNA"/>
</dbReference>
<dbReference type="InterPro" id="IPR050923">
    <property type="entry name" value="Cell_Proc_Reg/RNA_Proc"/>
</dbReference>
<dbReference type="OMA" id="KCYVMDL"/>
<name>J7SA90_HUIN7</name>
<dbReference type="Pfam" id="PF00498">
    <property type="entry name" value="FHA"/>
    <property type="match status" value="1"/>
</dbReference>
<dbReference type="Gene3D" id="2.60.200.20">
    <property type="match status" value="1"/>
</dbReference>
<keyword evidence="4" id="KW-1185">Reference proteome</keyword>
<gene>
    <name evidence="3" type="primary">KNAG0I01760</name>
    <name evidence="3" type="ordered locus">KNAG_0I01760</name>
</gene>
<evidence type="ECO:0000313" key="3">
    <source>
        <dbReference type="EMBL" id="CCK71961.1"/>
    </source>
</evidence>
<accession>J7SA90</accession>
<dbReference type="Proteomes" id="UP000006310">
    <property type="component" value="Chromosome 9"/>
</dbReference>
<protein>
    <recommendedName>
        <fullName evidence="2">FHA domain-containing protein</fullName>
    </recommendedName>
</protein>
<dbReference type="AlphaFoldDB" id="J7SA90"/>
<reference evidence="3 4" key="1">
    <citation type="journal article" date="2011" name="Proc. Natl. Acad. Sci. U.S.A.">
        <title>Evolutionary erosion of yeast sex chromosomes by mating-type switching accidents.</title>
        <authorList>
            <person name="Gordon J.L."/>
            <person name="Armisen D."/>
            <person name="Proux-Wera E."/>
            <person name="Oheigeartaigh S.S."/>
            <person name="Byrne K.P."/>
            <person name="Wolfe K.H."/>
        </authorList>
    </citation>
    <scope>NUCLEOTIDE SEQUENCE [LARGE SCALE GENOMIC DNA]</scope>
    <source>
        <strain evidence="4">ATCC MYA-139 / BCRC 22969 / CBS 8797 / CCRC 22969 / KCTC 17520 / NBRC 10181 / NCYC 3082</strain>
    </source>
</reference>
<feature type="compositionally biased region" description="Polar residues" evidence="1">
    <location>
        <begin position="1"/>
        <end position="17"/>
    </location>
</feature>